<dbReference type="RefSeq" id="WP_277190788.1">
    <property type="nucleotide sequence ID" value="NZ_JAROAV010000008.1"/>
</dbReference>
<name>A0ABT6C2W6_9MICO</name>
<keyword evidence="2" id="KW-1185">Reference proteome</keyword>
<dbReference type="Proteomes" id="UP001528912">
    <property type="component" value="Unassembled WGS sequence"/>
</dbReference>
<dbReference type="Gene3D" id="3.40.50.2000">
    <property type="entry name" value="Glycogen Phosphorylase B"/>
    <property type="match status" value="1"/>
</dbReference>
<dbReference type="EMBL" id="JAROAV010000008">
    <property type="protein sequence ID" value="MDF8262971.1"/>
    <property type="molecule type" value="Genomic_DNA"/>
</dbReference>
<organism evidence="1 2">
    <name type="scientific">Luteipulveratus flavus</name>
    <dbReference type="NCBI Taxonomy" id="3031728"/>
    <lineage>
        <taxon>Bacteria</taxon>
        <taxon>Bacillati</taxon>
        <taxon>Actinomycetota</taxon>
        <taxon>Actinomycetes</taxon>
        <taxon>Micrococcales</taxon>
        <taxon>Dermacoccaceae</taxon>
        <taxon>Luteipulveratus</taxon>
    </lineage>
</organism>
<sequence>MTEAPTSHVVLRCDAHPSFGVGHLVRCLALAQELLARGSRVTLLGGLGGIAWLERLVADSAVPVIPPADEIGSVCAQVVDLGADAVVLDGYHLQPALGEALREAGVTVLAMVDGEFGAVQEADVYIDQNLGAVPHTGGPDGSLALAGVEYAMFRDSVLDRRRTGTVPAHRPPRVLAVFGGTDPYDAARTVVPQVLDLGEPVELTVVAAREEVRTALAALPTGPGQTVHAIEPVADLAALAVEQDLAISASGSSVWELLCLGVPTAVVCVADNQRLGYEMTVAEGVVVPVGVLDDLRALGSVPPGVRRLLTDTDHRADLARRGRALVDGEGRARVSTALLNLTRRGH</sequence>
<evidence type="ECO:0000313" key="1">
    <source>
        <dbReference type="EMBL" id="MDF8262971.1"/>
    </source>
</evidence>
<comment type="caution">
    <text evidence="1">The sequence shown here is derived from an EMBL/GenBank/DDBJ whole genome shotgun (WGS) entry which is preliminary data.</text>
</comment>
<dbReference type="SUPFAM" id="SSF53756">
    <property type="entry name" value="UDP-Glycosyltransferase/glycogen phosphorylase"/>
    <property type="match status" value="1"/>
</dbReference>
<evidence type="ECO:0008006" key="3">
    <source>
        <dbReference type="Google" id="ProtNLM"/>
    </source>
</evidence>
<evidence type="ECO:0000313" key="2">
    <source>
        <dbReference type="Proteomes" id="UP001528912"/>
    </source>
</evidence>
<accession>A0ABT6C2W6</accession>
<protein>
    <recommendedName>
        <fullName evidence="3">Spore coat protein</fullName>
    </recommendedName>
</protein>
<gene>
    <name evidence="1" type="ORF">P4R38_01775</name>
</gene>
<proteinExistence type="predicted"/>
<dbReference type="Gene3D" id="3.40.50.11190">
    <property type="match status" value="1"/>
</dbReference>
<reference evidence="1 2" key="1">
    <citation type="submission" date="2023-03" db="EMBL/GenBank/DDBJ databases">
        <title>YIM 133296 draft genome.</title>
        <authorList>
            <person name="Xiong L."/>
        </authorList>
    </citation>
    <scope>NUCLEOTIDE SEQUENCE [LARGE SCALE GENOMIC DNA]</scope>
    <source>
        <strain evidence="1 2">YIM 133296</strain>
    </source>
</reference>